<evidence type="ECO:0000313" key="4">
    <source>
        <dbReference type="Proteomes" id="UP001223144"/>
    </source>
</evidence>
<comment type="caution">
    <text evidence="3">The sequence shown here is derived from an EMBL/GenBank/DDBJ whole genome shotgun (WGS) entry which is preliminary data.</text>
</comment>
<proteinExistence type="predicted"/>
<feature type="compositionally biased region" description="Low complexity" evidence="1">
    <location>
        <begin position="186"/>
        <end position="199"/>
    </location>
</feature>
<evidence type="ECO:0000256" key="2">
    <source>
        <dbReference type="SAM" id="Phobius"/>
    </source>
</evidence>
<feature type="transmembrane region" description="Helical" evidence="2">
    <location>
        <begin position="133"/>
        <end position="152"/>
    </location>
</feature>
<feature type="compositionally biased region" description="Polar residues" evidence="1">
    <location>
        <begin position="158"/>
        <end position="185"/>
    </location>
</feature>
<protein>
    <recommendedName>
        <fullName evidence="5">Serine/threonine protein kinase</fullName>
    </recommendedName>
</protein>
<gene>
    <name evidence="3" type="ORF">QCN29_18010</name>
</gene>
<organism evidence="3 4">
    <name type="scientific">Streptomyces chengmaiensis</name>
    <dbReference type="NCBI Taxonomy" id="3040919"/>
    <lineage>
        <taxon>Bacteria</taxon>
        <taxon>Bacillati</taxon>
        <taxon>Actinomycetota</taxon>
        <taxon>Actinomycetes</taxon>
        <taxon>Kitasatosporales</taxon>
        <taxon>Streptomycetaceae</taxon>
        <taxon>Streptomyces</taxon>
    </lineage>
</organism>
<keyword evidence="2" id="KW-0812">Transmembrane</keyword>
<dbReference type="EMBL" id="JARWBG010000019">
    <property type="protein sequence ID" value="MDH2390649.1"/>
    <property type="molecule type" value="Genomic_DNA"/>
</dbReference>
<feature type="region of interest" description="Disordered" evidence="1">
    <location>
        <begin position="158"/>
        <end position="218"/>
    </location>
</feature>
<name>A0ABT6HS05_9ACTN</name>
<evidence type="ECO:0008006" key="5">
    <source>
        <dbReference type="Google" id="ProtNLM"/>
    </source>
</evidence>
<keyword evidence="4" id="KW-1185">Reference proteome</keyword>
<feature type="compositionally biased region" description="Pro residues" evidence="1">
    <location>
        <begin position="108"/>
        <end position="118"/>
    </location>
</feature>
<sequence>MATAAQAWAAAPAVGDVHHQLQGLIAERDRYRQAVSAGQAPDPAQEQRIEEQLGQLEHRRADLTTRRDEITTQLDAMHTVADQPALRPDAPPPSPSPSSGLGVADPQHLPPAALPPGDTPAETGRKNRTVTKVVAAFAVVALGLGGFFIYRITEPDTTNTSKAPTGQGNSPEASPSQTATTPSGQPTATNTPTTDPAQAGTPPETPTAPSSVTPPEEDGYVVTWNAQHSATGDGFTIDTEGEPRSFISNDITIQSNSGVAPYIAPEEENVSIGTVPSDADIPGPSECEKIATTQRLSRHTLAAGNHYCAKAGPTIGYFEVVSVKESGEMSIYLIRWQPS</sequence>
<evidence type="ECO:0000256" key="1">
    <source>
        <dbReference type="SAM" id="MobiDB-lite"/>
    </source>
</evidence>
<feature type="region of interest" description="Disordered" evidence="1">
    <location>
        <begin position="83"/>
        <end position="126"/>
    </location>
</feature>
<dbReference type="Proteomes" id="UP001223144">
    <property type="component" value="Unassembled WGS sequence"/>
</dbReference>
<evidence type="ECO:0000313" key="3">
    <source>
        <dbReference type="EMBL" id="MDH2390649.1"/>
    </source>
</evidence>
<reference evidence="3 4" key="1">
    <citation type="submission" date="2023-04" db="EMBL/GenBank/DDBJ databases">
        <title>Streptomyces chengmaiensis sp. nov. isolated from the stem of mangrove plant in Hainan.</title>
        <authorList>
            <person name="Huang X."/>
            <person name="Zhou S."/>
            <person name="Chu X."/>
            <person name="Xie Y."/>
            <person name="Lin Y."/>
        </authorList>
    </citation>
    <scope>NUCLEOTIDE SEQUENCE [LARGE SCALE GENOMIC DNA]</scope>
    <source>
        <strain evidence="3 4">HNM0663</strain>
    </source>
</reference>
<keyword evidence="2" id="KW-0472">Membrane</keyword>
<keyword evidence="2" id="KW-1133">Transmembrane helix</keyword>
<accession>A0ABT6HS05</accession>
<dbReference type="RefSeq" id="WP_279929246.1">
    <property type="nucleotide sequence ID" value="NZ_JARWBG010000019.1"/>
</dbReference>